<dbReference type="AlphaFoldDB" id="A0A4U7BG73"/>
<evidence type="ECO:0000256" key="1">
    <source>
        <dbReference type="SAM" id="MobiDB-lite"/>
    </source>
</evidence>
<dbReference type="InterPro" id="IPR049888">
    <property type="entry name" value="Highly_acidic"/>
</dbReference>
<feature type="compositionally biased region" description="Acidic residues" evidence="1">
    <location>
        <begin position="31"/>
        <end position="51"/>
    </location>
</feature>
<dbReference type="Proteomes" id="UP000308838">
    <property type="component" value="Unassembled WGS sequence"/>
</dbReference>
<proteinExistence type="predicted"/>
<dbReference type="RefSeq" id="WP_137621167.1">
    <property type="nucleotide sequence ID" value="NZ_NXLZ01000014.1"/>
</dbReference>
<dbReference type="EMBL" id="NXLZ01000014">
    <property type="protein sequence ID" value="TKX29141.1"/>
    <property type="molecule type" value="Genomic_DNA"/>
</dbReference>
<keyword evidence="3" id="KW-1185">Reference proteome</keyword>
<feature type="compositionally biased region" description="Basic and acidic residues" evidence="1">
    <location>
        <begin position="20"/>
        <end position="30"/>
    </location>
</feature>
<evidence type="ECO:0000313" key="2">
    <source>
        <dbReference type="EMBL" id="TKX29141.1"/>
    </source>
</evidence>
<protein>
    <submittedName>
        <fullName evidence="2">Highly acidic protein</fullName>
    </submittedName>
</protein>
<feature type="region of interest" description="Disordered" evidence="1">
    <location>
        <begin position="1"/>
        <end position="51"/>
    </location>
</feature>
<accession>A0A4U7BG73</accession>
<dbReference type="NCBIfam" id="NF033602">
    <property type="entry name" value="campy_sm_acidic"/>
    <property type="match status" value="1"/>
</dbReference>
<sequence>MSYEEDNEDIDYDAYEDEEYGQKDHHRSYNYDDDDYDYDDDSNDDDFYEMD</sequence>
<reference evidence="2 3" key="1">
    <citation type="submission" date="2018-05" db="EMBL/GenBank/DDBJ databases">
        <title>Novel Campyloabacter and Helicobacter Species and Strains.</title>
        <authorList>
            <person name="Mannion A.J."/>
            <person name="Shen Z."/>
            <person name="Fox J.G."/>
        </authorList>
    </citation>
    <scope>NUCLEOTIDE SEQUENCE [LARGE SCALE GENOMIC DNA]</scope>
    <source>
        <strain evidence="3">MIT17-664</strain>
    </source>
</reference>
<gene>
    <name evidence="2" type="ORF">CQA69_07530</name>
</gene>
<feature type="compositionally biased region" description="Acidic residues" evidence="1">
    <location>
        <begin position="1"/>
        <end position="19"/>
    </location>
</feature>
<evidence type="ECO:0000313" key="3">
    <source>
        <dbReference type="Proteomes" id="UP000308838"/>
    </source>
</evidence>
<comment type="caution">
    <text evidence="2">The sequence shown here is derived from an EMBL/GenBank/DDBJ whole genome shotgun (WGS) entry which is preliminary data.</text>
</comment>
<organism evidence="2 3">
    <name type="scientific">Campylobacter estrildidarum</name>
    <dbReference type="NCBI Taxonomy" id="2510189"/>
    <lineage>
        <taxon>Bacteria</taxon>
        <taxon>Pseudomonadati</taxon>
        <taxon>Campylobacterota</taxon>
        <taxon>Epsilonproteobacteria</taxon>
        <taxon>Campylobacterales</taxon>
        <taxon>Campylobacteraceae</taxon>
        <taxon>Campylobacter</taxon>
    </lineage>
</organism>
<name>A0A4U7BG73_9BACT</name>